<gene>
    <name evidence="1" type="ORF">SERLADRAFT_440663</name>
</gene>
<proteinExistence type="predicted"/>
<dbReference type="AlphaFoldDB" id="F8P3B1"/>
<sequence length="392" mass="44278">MPDAISPQYATRASPWLVNDGPHNIVHWSAQTREAVSSCVSLFFAAPADEKLQVTQCKSDSHVEGRTAWTSFVSANWKLVWKVQDLIDSTLKEQFCGPYEAMSLTPNIGTSSEDGAVDTTASLLKDNVQDFIERVIACTWNRYRKNLNCEHVKMVQLQANVKTSWTELTTSNVTPTSARIRRYLASSDKLITLLQHYANPESVKQIEDQRRQLIDMLGAMGLYKSGKSNKMRVPKLLRDALEKLANTDQVSGLERAIHKFMERLTDQDMQAMPTLDFELPPVIAWKEGVEDFADKSEDDLWRMLGLEQTRALPHFQTKTDPTASIKPWSIKGQTWLDENNTAVPLQPKWHQLVGIVKMMDKVLKGEPLLLMDKVGVGKMMQAGLRTKCLTKS</sequence>
<name>F8P3B1_SERL9</name>
<organism evidence="2">
    <name type="scientific">Serpula lacrymans var. lacrymans (strain S7.9)</name>
    <name type="common">Dry rot fungus</name>
    <dbReference type="NCBI Taxonomy" id="578457"/>
    <lineage>
        <taxon>Eukaryota</taxon>
        <taxon>Fungi</taxon>
        <taxon>Dikarya</taxon>
        <taxon>Basidiomycota</taxon>
        <taxon>Agaricomycotina</taxon>
        <taxon>Agaricomycetes</taxon>
        <taxon>Agaricomycetidae</taxon>
        <taxon>Boletales</taxon>
        <taxon>Coniophorineae</taxon>
        <taxon>Serpulaceae</taxon>
        <taxon>Serpula</taxon>
    </lineage>
</organism>
<dbReference type="HOGENOM" id="CLU_024528_0_0_1"/>
<evidence type="ECO:0000313" key="1">
    <source>
        <dbReference type="EMBL" id="EGO22642.1"/>
    </source>
</evidence>
<dbReference type="EMBL" id="GL945437">
    <property type="protein sequence ID" value="EGO22642.1"/>
    <property type="molecule type" value="Genomic_DNA"/>
</dbReference>
<dbReference type="OrthoDB" id="3270319at2759"/>
<evidence type="ECO:0000313" key="2">
    <source>
        <dbReference type="Proteomes" id="UP000008064"/>
    </source>
</evidence>
<dbReference type="RefSeq" id="XP_007321180.1">
    <property type="nucleotide sequence ID" value="XM_007321118.1"/>
</dbReference>
<dbReference type="GeneID" id="18815407"/>
<dbReference type="KEGG" id="sla:SERLADRAFT_440663"/>
<dbReference type="Proteomes" id="UP000008064">
    <property type="component" value="Unassembled WGS sequence"/>
</dbReference>
<reference evidence="2" key="1">
    <citation type="journal article" date="2011" name="Science">
        <title>The plant cell wall-decomposing machinery underlies the functional diversity of forest fungi.</title>
        <authorList>
            <person name="Eastwood D.C."/>
            <person name="Floudas D."/>
            <person name="Binder M."/>
            <person name="Majcherczyk A."/>
            <person name="Schneider P."/>
            <person name="Aerts A."/>
            <person name="Asiegbu F.O."/>
            <person name="Baker S.E."/>
            <person name="Barry K."/>
            <person name="Bendiksby M."/>
            <person name="Blumentritt M."/>
            <person name="Coutinho P.M."/>
            <person name="Cullen D."/>
            <person name="de Vries R.P."/>
            <person name="Gathman A."/>
            <person name="Goodell B."/>
            <person name="Henrissat B."/>
            <person name="Ihrmark K."/>
            <person name="Kauserud H."/>
            <person name="Kohler A."/>
            <person name="LaButti K."/>
            <person name="Lapidus A."/>
            <person name="Lavin J.L."/>
            <person name="Lee Y.-H."/>
            <person name="Lindquist E."/>
            <person name="Lilly W."/>
            <person name="Lucas S."/>
            <person name="Morin E."/>
            <person name="Murat C."/>
            <person name="Oguiza J.A."/>
            <person name="Park J."/>
            <person name="Pisabarro A.G."/>
            <person name="Riley R."/>
            <person name="Rosling A."/>
            <person name="Salamov A."/>
            <person name="Schmidt O."/>
            <person name="Schmutz J."/>
            <person name="Skrede I."/>
            <person name="Stenlid J."/>
            <person name="Wiebenga A."/>
            <person name="Xie X."/>
            <person name="Kuees U."/>
            <person name="Hibbett D.S."/>
            <person name="Hoffmeister D."/>
            <person name="Hoegberg N."/>
            <person name="Martin F."/>
            <person name="Grigoriev I.V."/>
            <person name="Watkinson S.C."/>
        </authorList>
    </citation>
    <scope>NUCLEOTIDE SEQUENCE [LARGE SCALE GENOMIC DNA]</scope>
    <source>
        <strain evidence="2">S7.9</strain>
    </source>
</reference>
<accession>F8P3B1</accession>
<protein>
    <submittedName>
        <fullName evidence="1">Uncharacterized protein</fullName>
    </submittedName>
</protein>